<comment type="similarity">
    <text evidence="10 12">Belongs to the EPSP synthase family. MurA subfamily.</text>
</comment>
<evidence type="ECO:0000256" key="2">
    <source>
        <dbReference type="ARBA" id="ARBA00004752"/>
    </source>
</evidence>
<feature type="modified residue" description="2-(S-cysteinyl)pyruvic acid O-phosphothioketal" evidence="12">
    <location>
        <position position="119"/>
    </location>
</feature>
<dbReference type="GO" id="GO:0005737">
    <property type="term" value="C:cytoplasm"/>
    <property type="evidence" value="ECO:0007669"/>
    <property type="project" value="UniProtKB-SubCell"/>
</dbReference>
<reference evidence="15" key="1">
    <citation type="submission" date="2016-11" db="EMBL/GenBank/DDBJ databases">
        <authorList>
            <person name="Varghese N."/>
            <person name="Submissions S."/>
        </authorList>
    </citation>
    <scope>NUCLEOTIDE SEQUENCE [LARGE SCALE GENOMIC DNA]</scope>
    <source>
        <strain evidence="15">DSM 11003</strain>
    </source>
</reference>
<dbReference type="GO" id="GO:0008760">
    <property type="term" value="F:UDP-N-acetylglucosamine 1-carboxyvinyltransferase activity"/>
    <property type="evidence" value="ECO:0007669"/>
    <property type="project" value="UniProtKB-UniRule"/>
</dbReference>
<keyword evidence="15" id="KW-1185">Reference proteome</keyword>
<evidence type="ECO:0000313" key="14">
    <source>
        <dbReference type="EMBL" id="SHH21325.1"/>
    </source>
</evidence>
<dbReference type="EC" id="2.5.1.7" evidence="12"/>
<keyword evidence="3 12" id="KW-0963">Cytoplasm</keyword>
<evidence type="ECO:0000256" key="8">
    <source>
        <dbReference type="ARBA" id="ARBA00023306"/>
    </source>
</evidence>
<evidence type="ECO:0000259" key="13">
    <source>
        <dbReference type="Pfam" id="PF00275"/>
    </source>
</evidence>
<protein>
    <recommendedName>
        <fullName evidence="12">UDP-N-acetylglucosamine 1-carboxyvinyltransferase</fullName>
        <ecNumber evidence="12">2.5.1.7</ecNumber>
    </recommendedName>
    <alternativeName>
        <fullName evidence="12">Enoylpyruvate transferase</fullName>
    </alternativeName>
    <alternativeName>
        <fullName evidence="12">UDP-N-acetylglucosamine enolpyruvyl transferase</fullName>
        <shortName evidence="12">EPT</shortName>
    </alternativeName>
</protein>
<dbReference type="NCBIfam" id="NF006873">
    <property type="entry name" value="PRK09369.1"/>
    <property type="match status" value="1"/>
</dbReference>
<feature type="binding site" evidence="12">
    <location>
        <position position="307"/>
    </location>
    <ligand>
        <name>UDP-N-acetyl-alpha-D-glucosamine</name>
        <dbReference type="ChEBI" id="CHEBI:57705"/>
    </ligand>
</feature>
<dbReference type="NCBIfam" id="TIGR01072">
    <property type="entry name" value="murA"/>
    <property type="match status" value="1"/>
</dbReference>
<keyword evidence="8 12" id="KW-0131">Cell cycle</keyword>
<feature type="active site" description="Proton donor" evidence="12">
    <location>
        <position position="119"/>
    </location>
</feature>
<keyword evidence="7 12" id="KW-0573">Peptidoglycan synthesis</keyword>
<dbReference type="GO" id="GO:0009252">
    <property type="term" value="P:peptidoglycan biosynthetic process"/>
    <property type="evidence" value="ECO:0007669"/>
    <property type="project" value="UniProtKB-UniRule"/>
</dbReference>
<keyword evidence="12" id="KW-0670">Pyruvate</keyword>
<organism evidence="14 15">
    <name type="scientific">Thermosyntropha lipolytica DSM 11003</name>
    <dbReference type="NCBI Taxonomy" id="1123382"/>
    <lineage>
        <taxon>Bacteria</taxon>
        <taxon>Bacillati</taxon>
        <taxon>Bacillota</taxon>
        <taxon>Clostridia</taxon>
        <taxon>Eubacteriales</taxon>
        <taxon>Syntrophomonadaceae</taxon>
        <taxon>Thermosyntropha</taxon>
    </lineage>
</organism>
<comment type="subcellular location">
    <subcellularLocation>
        <location evidence="1 12">Cytoplasm</location>
    </subcellularLocation>
</comment>
<dbReference type="InterPro" id="IPR001986">
    <property type="entry name" value="Enolpyruvate_Tfrase_dom"/>
</dbReference>
<dbReference type="Pfam" id="PF00275">
    <property type="entry name" value="EPSP_synthase"/>
    <property type="match status" value="1"/>
</dbReference>
<dbReference type="InterPro" id="IPR036968">
    <property type="entry name" value="Enolpyruvate_Tfrase_sf"/>
</dbReference>
<dbReference type="Gene3D" id="3.65.10.10">
    <property type="entry name" value="Enolpyruvate transferase domain"/>
    <property type="match status" value="2"/>
</dbReference>
<sequence length="418" mass="45121">MEDILIVKGGTPLYGSIRVSGAKNAGLVLMVAAILAEGETILDNMPRIRDVEVMTFILNELGVRTEWKDDNSLAIYSPPGRIKTKTSYELSRMLRASNLFLGALLGREKEAAISLPGGCDIGSRPMDLHLKGVQALGAEVEIEHGYIYACTKRPRGNNVYLDFPSVGATENIIMMAVKTPGNTVIENAAKEPEIVDLANFLNSMGAKIRGAGTDVIKIEGVSELKPVRYAIIPDRIEAGTFMVAGAISKGEVLVENVIPTHIYPVIAKLQEAGAVVKETESGILVKAGDKIRPVDIKTLPYPGFPTDMQSQMMAMLCLAEGTSVIVENVFENRFQIVDELKRMGADIKVEGHTAVVKGVKKLYGTKVRATDLRAGAALILAGLVAEGETVIEEAIHIFRGYENIAQKLNHLGAQITVK</sequence>
<dbReference type="HAMAP" id="MF_00111">
    <property type="entry name" value="MurA"/>
    <property type="match status" value="1"/>
</dbReference>
<dbReference type="InterPro" id="IPR005750">
    <property type="entry name" value="UDP_GlcNAc_COvinyl_MurA"/>
</dbReference>
<dbReference type="STRING" id="1123382.SAMN02745221_01937"/>
<dbReference type="GO" id="GO:0019277">
    <property type="term" value="P:UDP-N-acetylgalactosamine biosynthetic process"/>
    <property type="evidence" value="ECO:0007669"/>
    <property type="project" value="InterPro"/>
</dbReference>
<evidence type="ECO:0000256" key="12">
    <source>
        <dbReference type="HAMAP-Rule" id="MF_00111"/>
    </source>
</evidence>
<evidence type="ECO:0000256" key="11">
    <source>
        <dbReference type="ARBA" id="ARBA00047527"/>
    </source>
</evidence>
<evidence type="ECO:0000256" key="7">
    <source>
        <dbReference type="ARBA" id="ARBA00022984"/>
    </source>
</evidence>
<evidence type="ECO:0000256" key="5">
    <source>
        <dbReference type="ARBA" id="ARBA00022679"/>
    </source>
</evidence>
<feature type="domain" description="Enolpyruvate transferase" evidence="13">
    <location>
        <begin position="7"/>
        <end position="408"/>
    </location>
</feature>
<proteinExistence type="inferred from homology"/>
<evidence type="ECO:0000256" key="9">
    <source>
        <dbReference type="ARBA" id="ARBA00023316"/>
    </source>
</evidence>
<evidence type="ECO:0000256" key="3">
    <source>
        <dbReference type="ARBA" id="ARBA00022490"/>
    </source>
</evidence>
<dbReference type="GO" id="GO:0051301">
    <property type="term" value="P:cell division"/>
    <property type="evidence" value="ECO:0007669"/>
    <property type="project" value="UniProtKB-KW"/>
</dbReference>
<comment type="catalytic activity">
    <reaction evidence="11 12">
        <text>phosphoenolpyruvate + UDP-N-acetyl-alpha-D-glucosamine = UDP-N-acetyl-3-O-(1-carboxyvinyl)-alpha-D-glucosamine + phosphate</text>
        <dbReference type="Rhea" id="RHEA:18681"/>
        <dbReference type="ChEBI" id="CHEBI:43474"/>
        <dbReference type="ChEBI" id="CHEBI:57705"/>
        <dbReference type="ChEBI" id="CHEBI:58702"/>
        <dbReference type="ChEBI" id="CHEBI:68483"/>
        <dbReference type="EC" id="2.5.1.7"/>
    </reaction>
</comment>
<dbReference type="GO" id="GO:0008360">
    <property type="term" value="P:regulation of cell shape"/>
    <property type="evidence" value="ECO:0007669"/>
    <property type="project" value="UniProtKB-KW"/>
</dbReference>
<feature type="binding site" evidence="12">
    <location>
        <begin position="23"/>
        <end position="24"/>
    </location>
    <ligand>
        <name>phosphoenolpyruvate</name>
        <dbReference type="ChEBI" id="CHEBI:58702"/>
    </ligand>
</feature>
<comment type="pathway">
    <text evidence="2 12">Cell wall biogenesis; peptidoglycan biosynthesis.</text>
</comment>
<comment type="function">
    <text evidence="12">Cell wall formation. Adds enolpyruvyl to UDP-N-acetylglucosamine.</text>
</comment>
<dbReference type="Proteomes" id="UP000242329">
    <property type="component" value="Unassembled WGS sequence"/>
</dbReference>
<evidence type="ECO:0000256" key="6">
    <source>
        <dbReference type="ARBA" id="ARBA00022960"/>
    </source>
</evidence>
<dbReference type="CDD" id="cd01555">
    <property type="entry name" value="UdpNAET"/>
    <property type="match status" value="1"/>
</dbReference>
<gene>
    <name evidence="12" type="primary">murA</name>
    <name evidence="14" type="ORF">SAMN02745221_01937</name>
</gene>
<keyword evidence="5 12" id="KW-0808">Transferase</keyword>
<dbReference type="PANTHER" id="PTHR43783">
    <property type="entry name" value="UDP-N-ACETYLGLUCOSAMINE 1-CARBOXYVINYLTRANSFERASE"/>
    <property type="match status" value="1"/>
</dbReference>
<dbReference type="InterPro" id="IPR050068">
    <property type="entry name" value="MurA_subfamily"/>
</dbReference>
<feature type="binding site" evidence="12">
    <location>
        <position position="329"/>
    </location>
    <ligand>
        <name>UDP-N-acetyl-alpha-D-glucosamine</name>
        <dbReference type="ChEBI" id="CHEBI:57705"/>
    </ligand>
</feature>
<name>A0A1M5R4K4_9FIRM</name>
<dbReference type="OrthoDB" id="9803760at2"/>
<dbReference type="SUPFAM" id="SSF55205">
    <property type="entry name" value="EPT/RTPC-like"/>
    <property type="match status" value="1"/>
</dbReference>
<dbReference type="UniPathway" id="UPA00219"/>
<dbReference type="GO" id="GO:0071555">
    <property type="term" value="P:cell wall organization"/>
    <property type="evidence" value="ECO:0007669"/>
    <property type="project" value="UniProtKB-KW"/>
</dbReference>
<dbReference type="PANTHER" id="PTHR43783:SF1">
    <property type="entry name" value="UDP-N-ACETYLGLUCOSAMINE 1-CARBOXYVINYLTRANSFERASE"/>
    <property type="match status" value="1"/>
</dbReference>
<comment type="caution">
    <text evidence="12">Lacks conserved residue(s) required for the propagation of feature annotation.</text>
</comment>
<accession>A0A1M5R4K4</accession>
<evidence type="ECO:0000256" key="10">
    <source>
        <dbReference type="ARBA" id="ARBA00038367"/>
    </source>
</evidence>
<keyword evidence="4 12" id="KW-0132">Cell division</keyword>
<dbReference type="InterPro" id="IPR013792">
    <property type="entry name" value="RNA3'P_cycl/enolpyr_Trfase_a/b"/>
</dbReference>
<keyword evidence="9 12" id="KW-0961">Cell wall biogenesis/degradation</keyword>
<evidence type="ECO:0000256" key="1">
    <source>
        <dbReference type="ARBA" id="ARBA00004496"/>
    </source>
</evidence>
<evidence type="ECO:0000256" key="4">
    <source>
        <dbReference type="ARBA" id="ARBA00022618"/>
    </source>
</evidence>
<feature type="binding site" evidence="12">
    <location>
        <position position="95"/>
    </location>
    <ligand>
        <name>UDP-N-acetyl-alpha-D-glucosamine</name>
        <dbReference type="ChEBI" id="CHEBI:57705"/>
    </ligand>
</feature>
<feature type="binding site" evidence="12">
    <location>
        <begin position="124"/>
        <end position="128"/>
    </location>
    <ligand>
        <name>UDP-N-acetyl-alpha-D-glucosamine</name>
        <dbReference type="ChEBI" id="CHEBI:57705"/>
    </ligand>
</feature>
<keyword evidence="6 12" id="KW-0133">Cell shape</keyword>
<dbReference type="RefSeq" id="WP_073093269.1">
    <property type="nucleotide sequence ID" value="NZ_FQWY01000043.1"/>
</dbReference>
<dbReference type="AlphaFoldDB" id="A0A1M5R4K4"/>
<dbReference type="EMBL" id="FQWY01000043">
    <property type="protein sequence ID" value="SHH21325.1"/>
    <property type="molecule type" value="Genomic_DNA"/>
</dbReference>
<evidence type="ECO:0000313" key="15">
    <source>
        <dbReference type="Proteomes" id="UP000242329"/>
    </source>
</evidence>